<protein>
    <recommendedName>
        <fullName evidence="3">NYN domain-containing protein</fullName>
    </recommendedName>
</protein>
<reference evidence="2" key="1">
    <citation type="journal article" date="2019" name="Int. J. Syst. Evol. Microbiol.">
        <title>The Global Catalogue of Microorganisms (GCM) 10K type strain sequencing project: providing services to taxonomists for standard genome sequencing and annotation.</title>
        <authorList>
            <consortium name="The Broad Institute Genomics Platform"/>
            <consortium name="The Broad Institute Genome Sequencing Center for Infectious Disease"/>
            <person name="Wu L."/>
            <person name="Ma J."/>
        </authorList>
    </citation>
    <scope>NUCLEOTIDE SEQUENCE [LARGE SCALE GENOMIC DNA]</scope>
    <source>
        <strain evidence="2">CGMCC 4.7241</strain>
    </source>
</reference>
<sequence>MSARVMVFMDYQNVHFSALEVFHPKGTRRSVGHVDPRRVADTIVVGRQFPSRLVGVRVYRGRPMPTSRPALLRRMIGRRMVGIEIHWSLSSAGRFAIRAGGRRYKRRRRASTSRWRWTSSV</sequence>
<evidence type="ECO:0000313" key="1">
    <source>
        <dbReference type="EMBL" id="MFC3766329.1"/>
    </source>
</evidence>
<gene>
    <name evidence="1" type="ORF">ACFOUW_36255</name>
</gene>
<name>A0ABV7YQJ5_9ACTN</name>
<dbReference type="RefSeq" id="WP_205117947.1">
    <property type="nucleotide sequence ID" value="NZ_JAFBCM010000001.1"/>
</dbReference>
<keyword evidence="2" id="KW-1185">Reference proteome</keyword>
<evidence type="ECO:0008006" key="3">
    <source>
        <dbReference type="Google" id="ProtNLM"/>
    </source>
</evidence>
<evidence type="ECO:0000313" key="2">
    <source>
        <dbReference type="Proteomes" id="UP001595699"/>
    </source>
</evidence>
<organism evidence="1 2">
    <name type="scientific">Tenggerimyces flavus</name>
    <dbReference type="NCBI Taxonomy" id="1708749"/>
    <lineage>
        <taxon>Bacteria</taxon>
        <taxon>Bacillati</taxon>
        <taxon>Actinomycetota</taxon>
        <taxon>Actinomycetes</taxon>
        <taxon>Propionibacteriales</taxon>
        <taxon>Nocardioidaceae</taxon>
        <taxon>Tenggerimyces</taxon>
    </lineage>
</organism>
<comment type="caution">
    <text evidence="1">The sequence shown here is derived from an EMBL/GenBank/DDBJ whole genome shotgun (WGS) entry which is preliminary data.</text>
</comment>
<accession>A0ABV7YQJ5</accession>
<dbReference type="EMBL" id="JBHRZH010000051">
    <property type="protein sequence ID" value="MFC3766329.1"/>
    <property type="molecule type" value="Genomic_DNA"/>
</dbReference>
<dbReference type="Proteomes" id="UP001595699">
    <property type="component" value="Unassembled WGS sequence"/>
</dbReference>
<proteinExistence type="predicted"/>